<feature type="domain" description="AB hydrolase-1" evidence="3">
    <location>
        <begin position="111"/>
        <end position="225"/>
    </location>
</feature>
<feature type="active site" description="Charge relay system" evidence="2">
    <location>
        <position position="364"/>
    </location>
</feature>
<comment type="caution">
    <text evidence="4">The sequence shown here is derived from an EMBL/GenBank/DDBJ whole genome shotgun (WGS) entry which is preliminary data.</text>
</comment>
<evidence type="ECO:0000259" key="3">
    <source>
        <dbReference type="Pfam" id="PF00561"/>
    </source>
</evidence>
<evidence type="ECO:0000313" key="5">
    <source>
        <dbReference type="Proteomes" id="UP000807469"/>
    </source>
</evidence>
<evidence type="ECO:0000256" key="2">
    <source>
        <dbReference type="PIRSR" id="PIRSR005211-1"/>
    </source>
</evidence>
<organism evidence="4 5">
    <name type="scientific">Pholiota conissans</name>
    <dbReference type="NCBI Taxonomy" id="109636"/>
    <lineage>
        <taxon>Eukaryota</taxon>
        <taxon>Fungi</taxon>
        <taxon>Dikarya</taxon>
        <taxon>Basidiomycota</taxon>
        <taxon>Agaricomycotina</taxon>
        <taxon>Agaricomycetes</taxon>
        <taxon>Agaricomycetidae</taxon>
        <taxon>Agaricales</taxon>
        <taxon>Agaricineae</taxon>
        <taxon>Strophariaceae</taxon>
        <taxon>Pholiota</taxon>
    </lineage>
</organism>
<feature type="active site" description="Charge relay system" evidence="2">
    <location>
        <position position="338"/>
    </location>
</feature>
<dbReference type="PIRSF" id="PIRSF005211">
    <property type="entry name" value="Ab_hydro_YheT"/>
    <property type="match status" value="1"/>
</dbReference>
<accession>A0A9P5YYL8</accession>
<proteinExistence type="inferred from homology"/>
<dbReference type="SUPFAM" id="SSF53474">
    <property type="entry name" value="alpha/beta-Hydrolases"/>
    <property type="match status" value="1"/>
</dbReference>
<dbReference type="InterPro" id="IPR000073">
    <property type="entry name" value="AB_hydrolase_1"/>
</dbReference>
<dbReference type="Proteomes" id="UP000807469">
    <property type="component" value="Unassembled WGS sequence"/>
</dbReference>
<dbReference type="GO" id="GO:0008126">
    <property type="term" value="F:acetylesterase activity"/>
    <property type="evidence" value="ECO:0007669"/>
    <property type="project" value="TreeGrafter"/>
</dbReference>
<dbReference type="GO" id="GO:0051793">
    <property type="term" value="P:medium-chain fatty acid catabolic process"/>
    <property type="evidence" value="ECO:0007669"/>
    <property type="project" value="TreeGrafter"/>
</dbReference>
<dbReference type="GO" id="GO:0047372">
    <property type="term" value="F:monoacylglycerol lipase activity"/>
    <property type="evidence" value="ECO:0007669"/>
    <property type="project" value="TreeGrafter"/>
</dbReference>
<name>A0A9P5YYL8_9AGAR</name>
<dbReference type="InterPro" id="IPR029058">
    <property type="entry name" value="AB_hydrolase_fold"/>
</dbReference>
<protein>
    <submittedName>
        <fullName evidence="4">AB-hydrolase YheT</fullName>
    </submittedName>
</protein>
<dbReference type="AlphaFoldDB" id="A0A9P5YYL8"/>
<feature type="active site" description="Charge relay system" evidence="2">
    <location>
        <position position="197"/>
    </location>
</feature>
<evidence type="ECO:0000313" key="4">
    <source>
        <dbReference type="EMBL" id="KAF9477904.1"/>
    </source>
</evidence>
<sequence>MPTPSTTGHAPTVRFAPKPAILRIKKTNRDGSDSVSVKALLETHCPSLFKAFQPTWWLFNGHLQTAYCVANTFAKQNSISYRRIHLKLADGGTIGLDFAPADQSRVRDNAPIVVIQHGLAGGSHEHYVREVVDRVCAPPEDNGLGYRAVVINFRGCSDVPLTSQMFYSAGSTDDTRQALIYLNYKYPDAPLIGLGFSLGANLLTRYLGEEGERSKMVAGCVLGCPWDLTRNGESLVSSYIGRHVYSRAMAGGLMRLVRKHFVVLTKDPDHAVAIAARKAALLQNPRLDEFDDTFTVIAGGSSPNFPFPNVMTFYDWVSSHNMLNHIRVPFLSINAEDDPVIKHVPLEDSDNELLTMVSTRHGGHLGWFQSGSQTLDRWTTKPVLEWIELMAQGISHEAKPHSTISIDENGFLREEGIPALGCKVVTEMVLPPQSHPPDTWRLKIFPVFQSFASRHIWA</sequence>
<dbReference type="InterPro" id="IPR012020">
    <property type="entry name" value="ABHD4"/>
</dbReference>
<dbReference type="Pfam" id="PF00561">
    <property type="entry name" value="Abhydrolase_1"/>
    <property type="match status" value="1"/>
</dbReference>
<dbReference type="PANTHER" id="PTHR10794">
    <property type="entry name" value="ABHYDROLASE DOMAIN-CONTAINING PROTEIN"/>
    <property type="match status" value="1"/>
</dbReference>
<dbReference type="PANTHER" id="PTHR10794:SF63">
    <property type="entry name" value="ALPHA_BETA HYDROLASE 1, ISOFORM A"/>
    <property type="match status" value="1"/>
</dbReference>
<reference evidence="4" key="1">
    <citation type="submission" date="2020-11" db="EMBL/GenBank/DDBJ databases">
        <authorList>
            <consortium name="DOE Joint Genome Institute"/>
            <person name="Ahrendt S."/>
            <person name="Riley R."/>
            <person name="Andreopoulos W."/>
            <person name="Labutti K."/>
            <person name="Pangilinan J."/>
            <person name="Ruiz-Duenas F.J."/>
            <person name="Barrasa J.M."/>
            <person name="Sanchez-Garcia M."/>
            <person name="Camarero S."/>
            <person name="Miyauchi S."/>
            <person name="Serrano A."/>
            <person name="Linde D."/>
            <person name="Babiker R."/>
            <person name="Drula E."/>
            <person name="Ayuso-Fernandez I."/>
            <person name="Pacheco R."/>
            <person name="Padilla G."/>
            <person name="Ferreira P."/>
            <person name="Barriuso J."/>
            <person name="Kellner H."/>
            <person name="Castanera R."/>
            <person name="Alfaro M."/>
            <person name="Ramirez L."/>
            <person name="Pisabarro A.G."/>
            <person name="Kuo A."/>
            <person name="Tritt A."/>
            <person name="Lipzen A."/>
            <person name="He G."/>
            <person name="Yan M."/>
            <person name="Ng V."/>
            <person name="Cullen D."/>
            <person name="Martin F."/>
            <person name="Rosso M.-N."/>
            <person name="Henrissat B."/>
            <person name="Hibbett D."/>
            <person name="Martinez A.T."/>
            <person name="Grigoriev I.V."/>
        </authorList>
    </citation>
    <scope>NUCLEOTIDE SEQUENCE</scope>
    <source>
        <strain evidence="4">CIRM-BRFM 674</strain>
    </source>
</reference>
<dbReference type="EMBL" id="MU155247">
    <property type="protein sequence ID" value="KAF9477904.1"/>
    <property type="molecule type" value="Genomic_DNA"/>
</dbReference>
<gene>
    <name evidence="4" type="ORF">BDN70DRAFT_933816</name>
</gene>
<dbReference type="GO" id="GO:0051792">
    <property type="term" value="P:medium-chain fatty acid biosynthetic process"/>
    <property type="evidence" value="ECO:0007669"/>
    <property type="project" value="TreeGrafter"/>
</dbReference>
<evidence type="ECO:0000256" key="1">
    <source>
        <dbReference type="ARBA" id="ARBA00010884"/>
    </source>
</evidence>
<keyword evidence="5" id="KW-1185">Reference proteome</keyword>
<dbReference type="OrthoDB" id="5954035at2759"/>
<dbReference type="Gene3D" id="3.40.50.1820">
    <property type="entry name" value="alpha/beta hydrolase"/>
    <property type="match status" value="1"/>
</dbReference>
<dbReference type="InterPro" id="IPR050960">
    <property type="entry name" value="AB_hydrolase_4_sf"/>
</dbReference>
<comment type="similarity">
    <text evidence="1">Belongs to the AB hydrolase superfamily. AB hydrolase 4 family.</text>
</comment>